<reference evidence="6 7" key="1">
    <citation type="submission" date="2020-04" db="EMBL/GenBank/DDBJ databases">
        <authorList>
            <person name="Wallbank WR R."/>
            <person name="Pardo Diaz C."/>
            <person name="Kozak K."/>
            <person name="Martin S."/>
            <person name="Jiggins C."/>
            <person name="Moest M."/>
            <person name="Warren A I."/>
            <person name="Byers J.R.P. K."/>
            <person name="Montejo-Kovacevich G."/>
            <person name="Yen C E."/>
        </authorList>
    </citation>
    <scope>NUCLEOTIDE SEQUENCE [LARGE SCALE GENOMIC DNA]</scope>
</reference>
<dbReference type="Pfam" id="PF18972">
    <property type="entry name" value="Wheel"/>
    <property type="match status" value="1"/>
</dbReference>
<organism evidence="6 7">
    <name type="scientific">Arctia plantaginis</name>
    <name type="common">Wood tiger moth</name>
    <name type="synonym">Phalaena plantaginis</name>
    <dbReference type="NCBI Taxonomy" id="874455"/>
    <lineage>
        <taxon>Eukaryota</taxon>
        <taxon>Metazoa</taxon>
        <taxon>Ecdysozoa</taxon>
        <taxon>Arthropoda</taxon>
        <taxon>Hexapoda</taxon>
        <taxon>Insecta</taxon>
        <taxon>Pterygota</taxon>
        <taxon>Neoptera</taxon>
        <taxon>Endopterygota</taxon>
        <taxon>Lepidoptera</taxon>
        <taxon>Glossata</taxon>
        <taxon>Ditrysia</taxon>
        <taxon>Noctuoidea</taxon>
        <taxon>Erebidae</taxon>
        <taxon>Arctiinae</taxon>
        <taxon>Arctia</taxon>
    </lineage>
</organism>
<dbReference type="PANTHER" id="PTHR46035:SF1">
    <property type="entry name" value="TETRATRICOPEPTIDE REPEAT PROTEIN 4"/>
    <property type="match status" value="1"/>
</dbReference>
<keyword evidence="2 4" id="KW-0802">TPR repeat</keyword>
<dbReference type="GO" id="GO:0005634">
    <property type="term" value="C:nucleus"/>
    <property type="evidence" value="ECO:0007669"/>
    <property type="project" value="TreeGrafter"/>
</dbReference>
<keyword evidence="1" id="KW-0677">Repeat</keyword>
<name>A0A8S0ZD24_ARCPL</name>
<dbReference type="GO" id="GO:0005829">
    <property type="term" value="C:cytosol"/>
    <property type="evidence" value="ECO:0007669"/>
    <property type="project" value="TreeGrafter"/>
</dbReference>
<sequence>MSEGTQKEPKKSMTDEERIALCQKLDKELDDFIDSLEQKRYTEGWPEDRWEEEMDKHPFFMKSTPDDGELSPLAEGLAKLKYDPEENTPIELATNYKEDGNFNFKHKNYRLAILGYTEGIKQRCDDAEINASLYNNRAAAHWHLKNYRSALYDSEKALCFNPNHTKARLRAAKSAFEASKYDTCIKHCQKLLETQPKVKEITDLFNTAKRKKLVQERDQRKKERNNEKDHERKELVIKAIIERGIKISKCDDEDDIDLSKLEPSLPGAQDAIVHINNGVLEWPVLLLYPEYQMTDFIRACPENVPLLNQLEQLFPAPWDEDNKYSCDKVNVYFEGYDKMPHVINAANNLGDLLVTKYFELKAGTPAFFVLPRGTNIERRFLESYI</sequence>
<dbReference type="PANTHER" id="PTHR46035">
    <property type="entry name" value="TETRATRICOPEPTIDE REPEAT PROTEIN 4"/>
    <property type="match status" value="1"/>
</dbReference>
<dbReference type="OrthoDB" id="199717at2759"/>
<dbReference type="CDD" id="cd21380">
    <property type="entry name" value="CTWD_Cns1"/>
    <property type="match status" value="1"/>
</dbReference>
<dbReference type="SMART" id="SM00028">
    <property type="entry name" value="TPR"/>
    <property type="match status" value="2"/>
</dbReference>
<evidence type="ECO:0000313" key="7">
    <source>
        <dbReference type="Proteomes" id="UP000494256"/>
    </source>
</evidence>
<dbReference type="Proteomes" id="UP000494256">
    <property type="component" value="Unassembled WGS sequence"/>
</dbReference>
<evidence type="ECO:0000256" key="4">
    <source>
        <dbReference type="PROSITE-ProRule" id="PRU00339"/>
    </source>
</evidence>
<feature type="repeat" description="TPR" evidence="4">
    <location>
        <begin position="131"/>
        <end position="164"/>
    </location>
</feature>
<evidence type="ECO:0000256" key="2">
    <source>
        <dbReference type="ARBA" id="ARBA00022803"/>
    </source>
</evidence>
<feature type="domain" description="Cns1/TTC4 wheel" evidence="5">
    <location>
        <begin position="278"/>
        <end position="382"/>
    </location>
</feature>
<protein>
    <recommendedName>
        <fullName evidence="5">Cns1/TTC4 wheel domain-containing protein</fullName>
    </recommendedName>
</protein>
<dbReference type="GO" id="GO:0006457">
    <property type="term" value="P:protein folding"/>
    <property type="evidence" value="ECO:0007669"/>
    <property type="project" value="TreeGrafter"/>
</dbReference>
<dbReference type="PROSITE" id="PS50005">
    <property type="entry name" value="TPR"/>
    <property type="match status" value="1"/>
</dbReference>
<dbReference type="SUPFAM" id="SSF48452">
    <property type="entry name" value="TPR-like"/>
    <property type="match status" value="1"/>
</dbReference>
<proteinExistence type="inferred from homology"/>
<comment type="caution">
    <text evidence="6">The sequence shown here is derived from an EMBL/GenBank/DDBJ whole genome shotgun (WGS) entry which is preliminary data.</text>
</comment>
<comment type="similarity">
    <text evidence="3">Belongs to the TTC4 family.</text>
</comment>
<dbReference type="InterPro" id="IPR044059">
    <property type="entry name" value="Csn1/TTC4_wheel"/>
</dbReference>
<dbReference type="InterPro" id="IPR019734">
    <property type="entry name" value="TPR_rpt"/>
</dbReference>
<gene>
    <name evidence="6" type="ORF">APLA_LOCUS4285</name>
</gene>
<dbReference type="AlphaFoldDB" id="A0A8S0ZD24"/>
<dbReference type="EMBL" id="CADEBD010000286">
    <property type="protein sequence ID" value="CAB3229718.1"/>
    <property type="molecule type" value="Genomic_DNA"/>
</dbReference>
<accession>A0A8S0ZD24</accession>
<dbReference type="GO" id="GO:0030544">
    <property type="term" value="F:Hsp70 protein binding"/>
    <property type="evidence" value="ECO:0007669"/>
    <property type="project" value="TreeGrafter"/>
</dbReference>
<dbReference type="GO" id="GO:0051879">
    <property type="term" value="F:Hsp90 protein binding"/>
    <property type="evidence" value="ECO:0007669"/>
    <property type="project" value="InterPro"/>
</dbReference>
<dbReference type="InterPro" id="IPR011990">
    <property type="entry name" value="TPR-like_helical_dom_sf"/>
</dbReference>
<evidence type="ECO:0000259" key="5">
    <source>
        <dbReference type="Pfam" id="PF18972"/>
    </source>
</evidence>
<evidence type="ECO:0000313" key="6">
    <source>
        <dbReference type="EMBL" id="CAB3229718.1"/>
    </source>
</evidence>
<dbReference type="Gene3D" id="1.25.40.10">
    <property type="entry name" value="Tetratricopeptide repeat domain"/>
    <property type="match status" value="1"/>
</dbReference>
<evidence type="ECO:0000256" key="3">
    <source>
        <dbReference type="ARBA" id="ARBA00023602"/>
    </source>
</evidence>
<evidence type="ECO:0000256" key="1">
    <source>
        <dbReference type="ARBA" id="ARBA00022737"/>
    </source>
</evidence>